<organism evidence="16 17">
    <name type="scientific">Crenobacter oryzisoli</name>
    <dbReference type="NCBI Taxonomy" id="3056844"/>
    <lineage>
        <taxon>Bacteria</taxon>
        <taxon>Pseudomonadati</taxon>
        <taxon>Pseudomonadota</taxon>
        <taxon>Betaproteobacteria</taxon>
        <taxon>Neisseriales</taxon>
        <taxon>Neisseriaceae</taxon>
        <taxon>Crenobacter</taxon>
    </lineage>
</organism>
<dbReference type="PANTHER" id="PTHR36570">
    <property type="entry name" value="DISULFIDE BOND FORMATION PROTEIN B"/>
    <property type="match status" value="1"/>
</dbReference>
<keyword evidence="17" id="KW-1185">Reference proteome</keyword>
<dbReference type="InterPro" id="IPR022920">
    <property type="entry name" value="Disulphide_bond_form_DsbB"/>
</dbReference>
<evidence type="ECO:0000256" key="2">
    <source>
        <dbReference type="ARBA" id="ARBA00008823"/>
    </source>
</evidence>
<dbReference type="InterPro" id="IPR050183">
    <property type="entry name" value="DsbB"/>
</dbReference>
<evidence type="ECO:0000256" key="10">
    <source>
        <dbReference type="ARBA" id="ARBA00023136"/>
    </source>
</evidence>
<evidence type="ECO:0000313" key="17">
    <source>
        <dbReference type="Proteomes" id="UP001168540"/>
    </source>
</evidence>
<dbReference type="HAMAP" id="MF_00286">
    <property type="entry name" value="DsbB"/>
    <property type="match status" value="1"/>
</dbReference>
<keyword evidence="12 14" id="KW-0143">Chaperone</keyword>
<comment type="function">
    <text evidence="14">Required for disulfide bond formation in some periplasmic proteins. Acts by oxidizing the DsbA protein.</text>
</comment>
<dbReference type="Gene3D" id="1.20.1550.10">
    <property type="entry name" value="DsbB-like"/>
    <property type="match status" value="1"/>
</dbReference>
<feature type="topological domain" description="Periplasmic" evidence="14">
    <location>
        <begin position="27"/>
        <end position="44"/>
    </location>
</feature>
<evidence type="ECO:0000256" key="7">
    <source>
        <dbReference type="ARBA" id="ARBA00022982"/>
    </source>
</evidence>
<sequence length="164" mass="17709">MLLSRPRTGFFLIALGCAAAMGFALYAQYQMGLEPCPMCIMQRVAVIVVGLLALIAALVNPKDWGIKFSALLVTLAALTGGGVAARQVWLQHLPADQVPACGPGLDYMLETMPMADVLAKVFHGSGECARVDWTFLGQSMPFWSGVFFIGVIVFTWGLVASRRR</sequence>
<keyword evidence="7 14" id="KW-0249">Electron transport</keyword>
<name>A0ABT7XIF5_9NEIS</name>
<gene>
    <name evidence="14" type="primary">dsbB</name>
    <name evidence="16" type="ORF">QU481_01465</name>
</gene>
<proteinExistence type="inferred from homology"/>
<keyword evidence="8 14" id="KW-1133">Transmembrane helix</keyword>
<feature type="topological domain" description="Cytoplasmic" evidence="14">
    <location>
        <begin position="1"/>
        <end position="9"/>
    </location>
</feature>
<dbReference type="PANTHER" id="PTHR36570:SF3">
    <property type="entry name" value="DISULFIDE BOND FORMATION PROTEIN B"/>
    <property type="match status" value="1"/>
</dbReference>
<dbReference type="RefSeq" id="WP_289828088.1">
    <property type="nucleotide sequence ID" value="NZ_JAUEDK010000002.1"/>
</dbReference>
<accession>A0ABT7XIF5</accession>
<evidence type="ECO:0000256" key="5">
    <source>
        <dbReference type="ARBA" id="ARBA00022519"/>
    </source>
</evidence>
<keyword evidence="13 14" id="KW-0676">Redox-active center</keyword>
<protein>
    <recommendedName>
        <fullName evidence="14">Disulfide bond formation protein B</fullName>
    </recommendedName>
    <alternativeName>
        <fullName evidence="14">Disulfide oxidoreductase</fullName>
    </alternativeName>
</protein>
<keyword evidence="5" id="KW-0997">Cell inner membrane</keyword>
<feature type="disulfide bond" description="Redox-active" evidence="14">
    <location>
        <begin position="36"/>
        <end position="39"/>
    </location>
</feature>
<feature type="topological domain" description="Cytoplasmic" evidence="14">
    <location>
        <begin position="62"/>
        <end position="67"/>
    </location>
</feature>
<keyword evidence="3 14" id="KW-0813">Transport</keyword>
<comment type="caution">
    <text evidence="14">Lacks conserved residue(s) required for the propagation of feature annotation.</text>
</comment>
<keyword evidence="6 14" id="KW-0812">Transmembrane</keyword>
<feature type="transmembrane region" description="Helical" evidence="15">
    <location>
        <begin position="140"/>
        <end position="159"/>
    </location>
</feature>
<evidence type="ECO:0000256" key="11">
    <source>
        <dbReference type="ARBA" id="ARBA00023157"/>
    </source>
</evidence>
<dbReference type="Proteomes" id="UP001168540">
    <property type="component" value="Unassembled WGS sequence"/>
</dbReference>
<dbReference type="InterPro" id="IPR023380">
    <property type="entry name" value="DsbB-like_sf"/>
</dbReference>
<evidence type="ECO:0000256" key="8">
    <source>
        <dbReference type="ARBA" id="ARBA00022989"/>
    </source>
</evidence>
<dbReference type="SUPFAM" id="SSF158442">
    <property type="entry name" value="DsbB-like"/>
    <property type="match status" value="1"/>
</dbReference>
<comment type="caution">
    <text evidence="16">The sequence shown here is derived from an EMBL/GenBank/DDBJ whole genome shotgun (WGS) entry which is preliminary data.</text>
</comment>
<dbReference type="InterPro" id="IPR003752">
    <property type="entry name" value="DiS_bond_form_DsbB/BdbC"/>
</dbReference>
<evidence type="ECO:0000256" key="6">
    <source>
        <dbReference type="ARBA" id="ARBA00022692"/>
    </source>
</evidence>
<evidence type="ECO:0000256" key="4">
    <source>
        <dbReference type="ARBA" id="ARBA00022475"/>
    </source>
</evidence>
<keyword evidence="11 14" id="KW-1015">Disulfide bond</keyword>
<evidence type="ECO:0000256" key="13">
    <source>
        <dbReference type="ARBA" id="ARBA00023284"/>
    </source>
</evidence>
<dbReference type="EMBL" id="JAUEDK010000002">
    <property type="protein sequence ID" value="MDN0073561.1"/>
    <property type="molecule type" value="Genomic_DNA"/>
</dbReference>
<comment type="similarity">
    <text evidence="2 14">Belongs to the DsbB family.</text>
</comment>
<evidence type="ECO:0000256" key="9">
    <source>
        <dbReference type="ARBA" id="ARBA00023002"/>
    </source>
</evidence>
<feature type="topological domain" description="Cytoplasmic" evidence="14">
    <location>
        <begin position="162"/>
        <end position="164"/>
    </location>
</feature>
<evidence type="ECO:0000256" key="1">
    <source>
        <dbReference type="ARBA" id="ARBA00004429"/>
    </source>
</evidence>
<evidence type="ECO:0000256" key="3">
    <source>
        <dbReference type="ARBA" id="ARBA00022448"/>
    </source>
</evidence>
<keyword evidence="4 14" id="KW-1003">Cell membrane</keyword>
<keyword evidence="9 14" id="KW-0560">Oxidoreductase</keyword>
<dbReference type="Pfam" id="PF02600">
    <property type="entry name" value="DsbB"/>
    <property type="match status" value="1"/>
</dbReference>
<feature type="transmembrane region" description="Helical" evidence="15">
    <location>
        <begin position="71"/>
        <end position="89"/>
    </location>
</feature>
<evidence type="ECO:0000256" key="15">
    <source>
        <dbReference type="SAM" id="Phobius"/>
    </source>
</evidence>
<evidence type="ECO:0000256" key="14">
    <source>
        <dbReference type="HAMAP-Rule" id="MF_00286"/>
    </source>
</evidence>
<keyword evidence="10 14" id="KW-0472">Membrane</keyword>
<feature type="transmembrane region" description="Helical" evidence="15">
    <location>
        <begin position="40"/>
        <end position="59"/>
    </location>
</feature>
<evidence type="ECO:0000256" key="12">
    <source>
        <dbReference type="ARBA" id="ARBA00023186"/>
    </source>
</evidence>
<comment type="subcellular location">
    <subcellularLocation>
        <location evidence="1">Cell inner membrane</location>
        <topology evidence="1">Multi-pass membrane protein</topology>
    </subcellularLocation>
    <subcellularLocation>
        <location evidence="14">Cell membrane</location>
        <topology evidence="14">Multi-pass membrane protein</topology>
    </subcellularLocation>
</comment>
<reference evidence="16" key="1">
    <citation type="submission" date="2023-06" db="EMBL/GenBank/DDBJ databases">
        <authorList>
            <person name="Zhang S."/>
        </authorList>
    </citation>
    <scope>NUCLEOTIDE SEQUENCE</scope>
    <source>
        <strain evidence="16">SG2303</strain>
    </source>
</reference>
<evidence type="ECO:0000313" key="16">
    <source>
        <dbReference type="EMBL" id="MDN0073561.1"/>
    </source>
</evidence>